<dbReference type="EMBL" id="CP003379">
    <property type="protein sequence ID" value="AFL89313.1"/>
    <property type="molecule type" value="Genomic_DNA"/>
</dbReference>
<dbReference type="Pfam" id="PF22558">
    <property type="entry name" value="REase-ARP"/>
    <property type="match status" value="1"/>
</dbReference>
<reference evidence="1 2" key="1">
    <citation type="submission" date="2012-06" db="EMBL/GenBank/DDBJ databases">
        <title>Complete genome of Terriglobus roseus DSM 18391.</title>
        <authorList>
            <consortium name="US DOE Joint Genome Institute (JGI-PGF)"/>
            <person name="Lucas S."/>
            <person name="Copeland A."/>
            <person name="Lapidus A."/>
            <person name="Glavina del Rio T."/>
            <person name="Dalin E."/>
            <person name="Tice H."/>
            <person name="Bruce D."/>
            <person name="Goodwin L."/>
            <person name="Pitluck S."/>
            <person name="Peters L."/>
            <person name="Mikhailova N."/>
            <person name="Munk A.C.C."/>
            <person name="Kyrpides N."/>
            <person name="Mavromatis K."/>
            <person name="Ivanova N."/>
            <person name="Brettin T."/>
            <person name="Detter J.C."/>
            <person name="Han C."/>
            <person name="Larimer F."/>
            <person name="Land M."/>
            <person name="Hauser L."/>
            <person name="Markowitz V."/>
            <person name="Cheng J.-F."/>
            <person name="Hugenholtz P."/>
            <person name="Woyke T."/>
            <person name="Wu D."/>
            <person name="Brambilla E."/>
            <person name="Klenk H.-P."/>
            <person name="Eisen J.A."/>
        </authorList>
    </citation>
    <scope>NUCLEOTIDE SEQUENCE [LARGE SCALE GENOMIC DNA]</scope>
    <source>
        <strain evidence="2">DSM 18391 / NRRL B-41598 / KBS 63</strain>
    </source>
</reference>
<dbReference type="Proteomes" id="UP000006056">
    <property type="component" value="Chromosome"/>
</dbReference>
<organism evidence="1 2">
    <name type="scientific">Terriglobus roseus (strain DSM 18391 / NRRL B-41598 / KBS 63)</name>
    <dbReference type="NCBI Taxonomy" id="926566"/>
    <lineage>
        <taxon>Bacteria</taxon>
        <taxon>Pseudomonadati</taxon>
        <taxon>Acidobacteriota</taxon>
        <taxon>Terriglobia</taxon>
        <taxon>Terriglobales</taxon>
        <taxon>Acidobacteriaceae</taxon>
        <taxon>Terriglobus</taxon>
    </lineage>
</organism>
<sequence>MKQDLLSSSYAALLLGARAASKANFDARGYALSWKANLLEILPMDAIAKDLAAGAGCELDGKLRAAHSSAALAVNTFGPWREEPYAMRIGDADRFATMSFEAVCPTGLRGTAPHLDLLATGPSIVAVESKCTEWMSRKAAQFSPAYDTLEKTHGHSPWFTQIRMSRDKPNRYSFLDSAQLIKHALGLITRYEARPVELFYLYWEPRNADEWSQCAVHRAEAKDLASQVGNASVTLRALSYLELWSEWEVKDAPAHLPYLRTRYDCSV</sequence>
<accession>I3ZJ95</accession>
<dbReference type="RefSeq" id="WP_014786577.1">
    <property type="nucleotide sequence ID" value="NC_018014.1"/>
</dbReference>
<keyword evidence="2" id="KW-1185">Reference proteome</keyword>
<dbReference type="AlphaFoldDB" id="I3ZJ95"/>
<evidence type="ECO:0000313" key="1">
    <source>
        <dbReference type="EMBL" id="AFL89313.1"/>
    </source>
</evidence>
<proteinExistence type="predicted"/>
<evidence type="ECO:0000313" key="2">
    <source>
        <dbReference type="Proteomes" id="UP000006056"/>
    </source>
</evidence>
<dbReference type="HOGENOM" id="CLU_1041809_0_0_0"/>
<dbReference type="KEGG" id="trs:Terro_3081"/>
<gene>
    <name evidence="1" type="ordered locus">Terro_3081</name>
</gene>
<dbReference type="OrthoDB" id="9017325at2"/>
<dbReference type="eggNOG" id="ENOG5032SWT">
    <property type="taxonomic scope" value="Bacteria"/>
</dbReference>
<protein>
    <submittedName>
        <fullName evidence="1">Uncharacterized protein</fullName>
    </submittedName>
</protein>
<name>I3ZJ95_TERRK</name>
<dbReference type="InterPro" id="IPR054333">
    <property type="entry name" value="REase-ARP-assoc"/>
</dbReference>